<protein>
    <submittedName>
        <fullName evidence="1">Uncharacterized protein</fullName>
    </submittedName>
</protein>
<evidence type="ECO:0000313" key="2">
    <source>
        <dbReference type="Proteomes" id="UP000489600"/>
    </source>
</evidence>
<reference evidence="1" key="1">
    <citation type="submission" date="2019-07" db="EMBL/GenBank/DDBJ databases">
        <authorList>
            <person name="Dittberner H."/>
        </authorList>
    </citation>
    <scope>NUCLEOTIDE SEQUENCE [LARGE SCALE GENOMIC DNA]</scope>
</reference>
<dbReference type="Proteomes" id="UP000489600">
    <property type="component" value="Unassembled WGS sequence"/>
</dbReference>
<sequence>METRGIQPKANEIGGYEAATINLDKDKDEEKMWRQCLYEGTTTIQDTKPTRGHNYRTMDLQ</sequence>
<keyword evidence="2" id="KW-1185">Reference proteome</keyword>
<dbReference type="AlphaFoldDB" id="A0A565ATF4"/>
<accession>A0A565ATF4</accession>
<gene>
    <name evidence="1" type="ORF">ANE_LOCUS3121</name>
</gene>
<name>A0A565ATF4_9BRAS</name>
<dbReference type="EMBL" id="CABITT030000001">
    <property type="protein sequence ID" value="VVA92676.1"/>
    <property type="molecule type" value="Genomic_DNA"/>
</dbReference>
<organism evidence="1 2">
    <name type="scientific">Arabis nemorensis</name>
    <dbReference type="NCBI Taxonomy" id="586526"/>
    <lineage>
        <taxon>Eukaryota</taxon>
        <taxon>Viridiplantae</taxon>
        <taxon>Streptophyta</taxon>
        <taxon>Embryophyta</taxon>
        <taxon>Tracheophyta</taxon>
        <taxon>Spermatophyta</taxon>
        <taxon>Magnoliopsida</taxon>
        <taxon>eudicotyledons</taxon>
        <taxon>Gunneridae</taxon>
        <taxon>Pentapetalae</taxon>
        <taxon>rosids</taxon>
        <taxon>malvids</taxon>
        <taxon>Brassicales</taxon>
        <taxon>Brassicaceae</taxon>
        <taxon>Arabideae</taxon>
        <taxon>Arabis</taxon>
    </lineage>
</organism>
<comment type="caution">
    <text evidence="1">The sequence shown here is derived from an EMBL/GenBank/DDBJ whole genome shotgun (WGS) entry which is preliminary data.</text>
</comment>
<proteinExistence type="predicted"/>
<evidence type="ECO:0000313" key="1">
    <source>
        <dbReference type="EMBL" id="VVA92676.1"/>
    </source>
</evidence>